<gene>
    <name evidence="2" type="ORF">AURDEDRAFT_166305</name>
</gene>
<dbReference type="InParanoid" id="J0D306"/>
<dbReference type="InterPro" id="IPR046521">
    <property type="entry name" value="DUF6698"/>
</dbReference>
<protein>
    <submittedName>
        <fullName evidence="2">Uncharacterized protein</fullName>
    </submittedName>
</protein>
<accession>J0D306</accession>
<dbReference type="EMBL" id="JH687770">
    <property type="protein sequence ID" value="EJD44521.1"/>
    <property type="molecule type" value="Genomic_DNA"/>
</dbReference>
<evidence type="ECO:0000313" key="2">
    <source>
        <dbReference type="EMBL" id="EJD44521.1"/>
    </source>
</evidence>
<dbReference type="OMA" id="PEFAMER"/>
<feature type="region of interest" description="Disordered" evidence="1">
    <location>
        <begin position="319"/>
        <end position="342"/>
    </location>
</feature>
<evidence type="ECO:0000313" key="3">
    <source>
        <dbReference type="Proteomes" id="UP000006514"/>
    </source>
</evidence>
<name>J0D306_AURST</name>
<evidence type="ECO:0000256" key="1">
    <source>
        <dbReference type="SAM" id="MobiDB-lite"/>
    </source>
</evidence>
<feature type="compositionally biased region" description="Low complexity" evidence="1">
    <location>
        <begin position="319"/>
        <end position="334"/>
    </location>
</feature>
<sequence>MDPGYVAHGKTFARYIDLIESPGDCIKHALKHIKNDQRGVTVTYKPIHDRQYAAYERLLVEVPELEQELAECSKAKKRVIRHSLDRGHSLARSDNTGTLKKVVYHWIDKQGLVVPGTTPPSLADKTALGFLNPTTAKLLCPCKLDINAQGVREGLEANRLKKKAFPLLFFADYKFDATNLDELCGLLRSLLLLWTYRHIFTSPSSAITSKSRSTRSSNSTLSGFKEVTYESIAYAAVVLRSCLSATDRFNMNDTEYDYADCYDQILKVLHKECDAGENGTRSPAGTALMEFWQRSVFGASGVDDEDDEDGMGAILDAARAAAAEGAAEETTTGNEGEEPPAA</sequence>
<dbReference type="AlphaFoldDB" id="J0D306"/>
<dbReference type="KEGG" id="adl:AURDEDRAFT_166305"/>
<organism evidence="2 3">
    <name type="scientific">Auricularia subglabra (strain TFB-10046 / SS5)</name>
    <name type="common">White-rot fungus</name>
    <name type="synonym">Auricularia delicata (strain TFB10046)</name>
    <dbReference type="NCBI Taxonomy" id="717982"/>
    <lineage>
        <taxon>Eukaryota</taxon>
        <taxon>Fungi</taxon>
        <taxon>Dikarya</taxon>
        <taxon>Basidiomycota</taxon>
        <taxon>Agaricomycotina</taxon>
        <taxon>Agaricomycetes</taxon>
        <taxon>Auriculariales</taxon>
        <taxon>Auriculariaceae</taxon>
        <taxon>Auricularia</taxon>
    </lineage>
</organism>
<dbReference type="eggNOG" id="ENOG502SSGZ">
    <property type="taxonomic scope" value="Eukaryota"/>
</dbReference>
<reference evidence="3" key="1">
    <citation type="journal article" date="2012" name="Science">
        <title>The Paleozoic origin of enzymatic lignin decomposition reconstructed from 31 fungal genomes.</title>
        <authorList>
            <person name="Floudas D."/>
            <person name="Binder M."/>
            <person name="Riley R."/>
            <person name="Barry K."/>
            <person name="Blanchette R.A."/>
            <person name="Henrissat B."/>
            <person name="Martinez A.T."/>
            <person name="Otillar R."/>
            <person name="Spatafora J.W."/>
            <person name="Yadav J.S."/>
            <person name="Aerts A."/>
            <person name="Benoit I."/>
            <person name="Boyd A."/>
            <person name="Carlson A."/>
            <person name="Copeland A."/>
            <person name="Coutinho P.M."/>
            <person name="de Vries R.P."/>
            <person name="Ferreira P."/>
            <person name="Findley K."/>
            <person name="Foster B."/>
            <person name="Gaskell J."/>
            <person name="Glotzer D."/>
            <person name="Gorecki P."/>
            <person name="Heitman J."/>
            <person name="Hesse C."/>
            <person name="Hori C."/>
            <person name="Igarashi K."/>
            <person name="Jurgens J.A."/>
            <person name="Kallen N."/>
            <person name="Kersten P."/>
            <person name="Kohler A."/>
            <person name="Kuees U."/>
            <person name="Kumar T.K.A."/>
            <person name="Kuo A."/>
            <person name="LaButti K."/>
            <person name="Larrondo L.F."/>
            <person name="Lindquist E."/>
            <person name="Ling A."/>
            <person name="Lombard V."/>
            <person name="Lucas S."/>
            <person name="Lundell T."/>
            <person name="Martin R."/>
            <person name="McLaughlin D.J."/>
            <person name="Morgenstern I."/>
            <person name="Morin E."/>
            <person name="Murat C."/>
            <person name="Nagy L.G."/>
            <person name="Nolan M."/>
            <person name="Ohm R.A."/>
            <person name="Patyshakuliyeva A."/>
            <person name="Rokas A."/>
            <person name="Ruiz-Duenas F.J."/>
            <person name="Sabat G."/>
            <person name="Salamov A."/>
            <person name="Samejima M."/>
            <person name="Schmutz J."/>
            <person name="Slot J.C."/>
            <person name="St John F."/>
            <person name="Stenlid J."/>
            <person name="Sun H."/>
            <person name="Sun S."/>
            <person name="Syed K."/>
            <person name="Tsang A."/>
            <person name="Wiebenga A."/>
            <person name="Young D."/>
            <person name="Pisabarro A."/>
            <person name="Eastwood D.C."/>
            <person name="Martin F."/>
            <person name="Cullen D."/>
            <person name="Grigoriev I.V."/>
            <person name="Hibbett D.S."/>
        </authorList>
    </citation>
    <scope>NUCLEOTIDE SEQUENCE [LARGE SCALE GENOMIC DNA]</scope>
    <source>
        <strain evidence="3">TFB10046</strain>
    </source>
</reference>
<dbReference type="OrthoDB" id="3220614at2759"/>
<proteinExistence type="predicted"/>
<dbReference type="Proteomes" id="UP000006514">
    <property type="component" value="Unassembled WGS sequence"/>
</dbReference>
<dbReference type="Pfam" id="PF20414">
    <property type="entry name" value="DUF6698"/>
    <property type="match status" value="1"/>
</dbReference>
<keyword evidence="3" id="KW-1185">Reference proteome</keyword>